<dbReference type="GO" id="GO:0005524">
    <property type="term" value="F:ATP binding"/>
    <property type="evidence" value="ECO:0007669"/>
    <property type="project" value="InterPro"/>
</dbReference>
<gene>
    <name evidence="2" type="ORF">TSOC_012498</name>
</gene>
<name>A0A2J7ZMW9_9CHLO</name>
<organism evidence="2 3">
    <name type="scientific">Tetrabaena socialis</name>
    <dbReference type="NCBI Taxonomy" id="47790"/>
    <lineage>
        <taxon>Eukaryota</taxon>
        <taxon>Viridiplantae</taxon>
        <taxon>Chlorophyta</taxon>
        <taxon>core chlorophytes</taxon>
        <taxon>Chlorophyceae</taxon>
        <taxon>CS clade</taxon>
        <taxon>Chlamydomonadales</taxon>
        <taxon>Tetrabaenaceae</taxon>
        <taxon>Tetrabaena</taxon>
    </lineage>
</organism>
<dbReference type="GO" id="GO:0004674">
    <property type="term" value="F:protein serine/threonine kinase activity"/>
    <property type="evidence" value="ECO:0007669"/>
    <property type="project" value="TreeGrafter"/>
</dbReference>
<evidence type="ECO:0000259" key="1">
    <source>
        <dbReference type="PROSITE" id="PS50011"/>
    </source>
</evidence>
<reference evidence="2 3" key="1">
    <citation type="journal article" date="2017" name="Mol. Biol. Evol.">
        <title>The 4-celled Tetrabaena socialis nuclear genome reveals the essential components for genetic control of cell number at the origin of multicellularity in the volvocine lineage.</title>
        <authorList>
            <person name="Featherston J."/>
            <person name="Arakaki Y."/>
            <person name="Hanschen E.R."/>
            <person name="Ferris P.J."/>
            <person name="Michod R.E."/>
            <person name="Olson B.J.S.C."/>
            <person name="Nozaki H."/>
            <person name="Durand P.M."/>
        </authorList>
    </citation>
    <scope>NUCLEOTIDE SEQUENCE [LARGE SCALE GENOMIC DNA]</scope>
    <source>
        <strain evidence="2 3">NIES-571</strain>
    </source>
</reference>
<dbReference type="InterPro" id="IPR011009">
    <property type="entry name" value="Kinase-like_dom_sf"/>
</dbReference>
<dbReference type="Proteomes" id="UP000236333">
    <property type="component" value="Unassembled WGS sequence"/>
</dbReference>
<dbReference type="InterPro" id="IPR000719">
    <property type="entry name" value="Prot_kinase_dom"/>
</dbReference>
<dbReference type="EMBL" id="PGGS01000843">
    <property type="protein sequence ID" value="PNH01600.1"/>
    <property type="molecule type" value="Genomic_DNA"/>
</dbReference>
<dbReference type="Gene3D" id="1.10.510.10">
    <property type="entry name" value="Transferase(Phosphotransferase) domain 1"/>
    <property type="match status" value="1"/>
</dbReference>
<dbReference type="Pfam" id="PF00069">
    <property type="entry name" value="Pkinase"/>
    <property type="match status" value="1"/>
</dbReference>
<feature type="domain" description="Protein kinase" evidence="1">
    <location>
        <begin position="1"/>
        <end position="153"/>
    </location>
</feature>
<dbReference type="InterPro" id="IPR051681">
    <property type="entry name" value="Ser/Thr_Kinases-Pseudokinases"/>
</dbReference>
<dbReference type="PROSITE" id="PS50011">
    <property type="entry name" value="PROTEIN_KINASE_DOM"/>
    <property type="match status" value="1"/>
</dbReference>
<evidence type="ECO:0000313" key="2">
    <source>
        <dbReference type="EMBL" id="PNH01600.1"/>
    </source>
</evidence>
<keyword evidence="3" id="KW-1185">Reference proteome</keyword>
<proteinExistence type="predicted"/>
<keyword evidence="2" id="KW-0418">Kinase</keyword>
<dbReference type="OrthoDB" id="1936432at2759"/>
<protein>
    <submittedName>
        <fullName evidence="2">Megakaryocyte-associated tyrosine-protein kinase</fullName>
    </submittedName>
</protein>
<keyword evidence="2" id="KW-0808">Transferase</keyword>
<accession>A0A2J7ZMW9</accession>
<comment type="caution">
    <text evidence="2">The sequence shown here is derived from an EMBL/GenBank/DDBJ whole genome shotgun (WGS) entry which is preliminary data.</text>
</comment>
<evidence type="ECO:0000313" key="3">
    <source>
        <dbReference type="Proteomes" id="UP000236333"/>
    </source>
</evidence>
<sequence>MWQPPIVAKITDFGLSLRLGEGQTHASNNFQAPEVLVSGHLSKAADVYSYGIVLLELACGWEAATAVMNGRAAILAATAAALEASMPGSSLSGLSDVGARSQAVYESLMPTACSDPLRQLISSCLEPAPAQRPSFEQAVSSLAAILAAEHVRLRNRTTGI</sequence>
<dbReference type="PANTHER" id="PTHR44329">
    <property type="entry name" value="SERINE/THREONINE-PROTEIN KINASE TNNI3K-RELATED"/>
    <property type="match status" value="1"/>
</dbReference>
<dbReference type="PANTHER" id="PTHR44329:SF214">
    <property type="entry name" value="PROTEIN KINASE DOMAIN-CONTAINING PROTEIN"/>
    <property type="match status" value="1"/>
</dbReference>
<dbReference type="AlphaFoldDB" id="A0A2J7ZMW9"/>
<dbReference type="SUPFAM" id="SSF56112">
    <property type="entry name" value="Protein kinase-like (PK-like)"/>
    <property type="match status" value="1"/>
</dbReference>